<organism evidence="1 2">
    <name type="scientific">Candidatus Entotheonella gemina</name>
    <dbReference type="NCBI Taxonomy" id="1429439"/>
    <lineage>
        <taxon>Bacteria</taxon>
        <taxon>Pseudomonadati</taxon>
        <taxon>Nitrospinota/Tectimicrobiota group</taxon>
        <taxon>Candidatus Tectimicrobiota</taxon>
        <taxon>Candidatus Entotheonellia</taxon>
        <taxon>Candidatus Entotheonellales</taxon>
        <taxon>Candidatus Entotheonellaceae</taxon>
        <taxon>Candidatus Entotheonella</taxon>
    </lineage>
</organism>
<sequence length="74" mass="8153">MHSDYVLISQMPEPQKGDDIYAEILSRQAGRPPLPTALGACPLHVCVLRYESSLMAQNPQRLVSLHILELANGV</sequence>
<dbReference type="HOGENOM" id="CLU_2680833_0_0_7"/>
<dbReference type="EMBL" id="AZHX01000580">
    <property type="protein sequence ID" value="ETX06881.1"/>
    <property type="molecule type" value="Genomic_DNA"/>
</dbReference>
<comment type="caution">
    <text evidence="1">The sequence shown here is derived from an EMBL/GenBank/DDBJ whole genome shotgun (WGS) entry which is preliminary data.</text>
</comment>
<protein>
    <submittedName>
        <fullName evidence="1">Uncharacterized protein</fullName>
    </submittedName>
</protein>
<evidence type="ECO:0000313" key="1">
    <source>
        <dbReference type="EMBL" id="ETX06881.1"/>
    </source>
</evidence>
<reference evidence="1 2" key="1">
    <citation type="journal article" date="2014" name="Nature">
        <title>An environmental bacterial taxon with a large and distinct metabolic repertoire.</title>
        <authorList>
            <person name="Wilson M.C."/>
            <person name="Mori T."/>
            <person name="Ruckert C."/>
            <person name="Uria A.R."/>
            <person name="Helf M.J."/>
            <person name="Takada K."/>
            <person name="Gernert C."/>
            <person name="Steffens U.A."/>
            <person name="Heycke N."/>
            <person name="Schmitt S."/>
            <person name="Rinke C."/>
            <person name="Helfrich E.J."/>
            <person name="Brachmann A.O."/>
            <person name="Gurgui C."/>
            <person name="Wakimoto T."/>
            <person name="Kracht M."/>
            <person name="Crusemann M."/>
            <person name="Hentschel U."/>
            <person name="Abe I."/>
            <person name="Matsunaga S."/>
            <person name="Kalinowski J."/>
            <person name="Takeyama H."/>
            <person name="Piel J."/>
        </authorList>
    </citation>
    <scope>NUCLEOTIDE SEQUENCE [LARGE SCALE GENOMIC DNA]</scope>
    <source>
        <strain evidence="2">TSY2</strain>
    </source>
</reference>
<name>W4MAF8_9BACT</name>
<evidence type="ECO:0000313" key="2">
    <source>
        <dbReference type="Proteomes" id="UP000019140"/>
    </source>
</evidence>
<dbReference type="Proteomes" id="UP000019140">
    <property type="component" value="Unassembled WGS sequence"/>
</dbReference>
<dbReference type="AlphaFoldDB" id="W4MAF8"/>
<accession>W4MAF8</accession>
<keyword evidence="2" id="KW-1185">Reference proteome</keyword>
<proteinExistence type="predicted"/>
<gene>
    <name evidence="1" type="ORF">ETSY2_14470</name>
</gene>